<proteinExistence type="predicted"/>
<feature type="chain" id="PRO_5023014202" evidence="1">
    <location>
        <begin position="19"/>
        <end position="132"/>
    </location>
</feature>
<gene>
    <name evidence="2" type="ORF">E2C01_056814</name>
</gene>
<dbReference type="Proteomes" id="UP000324222">
    <property type="component" value="Unassembled WGS sequence"/>
</dbReference>
<evidence type="ECO:0000313" key="3">
    <source>
        <dbReference type="Proteomes" id="UP000324222"/>
    </source>
</evidence>
<keyword evidence="3" id="KW-1185">Reference proteome</keyword>
<comment type="caution">
    <text evidence="2">The sequence shown here is derived from an EMBL/GenBank/DDBJ whole genome shotgun (WGS) entry which is preliminary data.</text>
</comment>
<feature type="signal peptide" evidence="1">
    <location>
        <begin position="1"/>
        <end position="18"/>
    </location>
</feature>
<evidence type="ECO:0000256" key="1">
    <source>
        <dbReference type="SAM" id="SignalP"/>
    </source>
</evidence>
<organism evidence="2 3">
    <name type="scientific">Portunus trituberculatus</name>
    <name type="common">Swimming crab</name>
    <name type="synonym">Neptunus trituberculatus</name>
    <dbReference type="NCBI Taxonomy" id="210409"/>
    <lineage>
        <taxon>Eukaryota</taxon>
        <taxon>Metazoa</taxon>
        <taxon>Ecdysozoa</taxon>
        <taxon>Arthropoda</taxon>
        <taxon>Crustacea</taxon>
        <taxon>Multicrustacea</taxon>
        <taxon>Malacostraca</taxon>
        <taxon>Eumalacostraca</taxon>
        <taxon>Eucarida</taxon>
        <taxon>Decapoda</taxon>
        <taxon>Pleocyemata</taxon>
        <taxon>Brachyura</taxon>
        <taxon>Eubrachyura</taxon>
        <taxon>Portunoidea</taxon>
        <taxon>Portunidae</taxon>
        <taxon>Portuninae</taxon>
        <taxon>Portunus</taxon>
    </lineage>
</organism>
<accession>A0A5B7GYF6</accession>
<sequence>MVLGLAGGAWLLCGVSLGLPLERTYAPDPRPYTAAVFSNKDVEESSGSWVCGGWRGGGPSGSKLVRAECSRGQGRALDVGISIGGELNTHCRLSVSRGASRPLWRRVPRAASASPMHGVESRALELVRPELI</sequence>
<name>A0A5B7GYF6_PORTR</name>
<keyword evidence="1" id="KW-0732">Signal</keyword>
<dbReference type="EMBL" id="VSRR010019988">
    <property type="protein sequence ID" value="MPC62723.1"/>
    <property type="molecule type" value="Genomic_DNA"/>
</dbReference>
<reference evidence="2 3" key="1">
    <citation type="submission" date="2019-05" db="EMBL/GenBank/DDBJ databases">
        <title>Another draft genome of Portunus trituberculatus and its Hox gene families provides insights of decapod evolution.</title>
        <authorList>
            <person name="Jeong J.-H."/>
            <person name="Song I."/>
            <person name="Kim S."/>
            <person name="Choi T."/>
            <person name="Kim D."/>
            <person name="Ryu S."/>
            <person name="Kim W."/>
        </authorList>
    </citation>
    <scope>NUCLEOTIDE SEQUENCE [LARGE SCALE GENOMIC DNA]</scope>
    <source>
        <tissue evidence="2">Muscle</tissue>
    </source>
</reference>
<dbReference type="AlphaFoldDB" id="A0A5B7GYF6"/>
<evidence type="ECO:0000313" key="2">
    <source>
        <dbReference type="EMBL" id="MPC62723.1"/>
    </source>
</evidence>
<protein>
    <submittedName>
        <fullName evidence="2">Uncharacterized protein</fullName>
    </submittedName>
</protein>